<feature type="compositionally biased region" description="Polar residues" evidence="1">
    <location>
        <begin position="566"/>
        <end position="585"/>
    </location>
</feature>
<dbReference type="EMBL" id="DS547136">
    <property type="protein sequence ID" value="EDR01784.1"/>
    <property type="molecule type" value="Genomic_DNA"/>
</dbReference>
<feature type="compositionally biased region" description="Basic and acidic residues" evidence="1">
    <location>
        <begin position="54"/>
        <end position="65"/>
    </location>
</feature>
<evidence type="ECO:0000256" key="2">
    <source>
        <dbReference type="SAM" id="Phobius"/>
    </source>
</evidence>
<dbReference type="HOGENOM" id="CLU_029273_0_0_1"/>
<feature type="transmembrane region" description="Helical" evidence="2">
    <location>
        <begin position="95"/>
        <end position="117"/>
    </location>
</feature>
<dbReference type="RefSeq" id="XP_001887597.1">
    <property type="nucleotide sequence ID" value="XM_001887562.1"/>
</dbReference>
<evidence type="ECO:0000313" key="3">
    <source>
        <dbReference type="EMBL" id="EDR01784.1"/>
    </source>
</evidence>
<dbReference type="KEGG" id="lbc:LACBIDRAFT_332949"/>
<keyword evidence="4" id="KW-1185">Reference proteome</keyword>
<dbReference type="OrthoDB" id="4230923at2759"/>
<feature type="region of interest" description="Disordered" evidence="1">
    <location>
        <begin position="482"/>
        <end position="585"/>
    </location>
</feature>
<dbReference type="InParanoid" id="B0DUD5"/>
<reference evidence="3 4" key="1">
    <citation type="journal article" date="2008" name="Nature">
        <title>The genome of Laccaria bicolor provides insights into mycorrhizal symbiosis.</title>
        <authorList>
            <person name="Martin F."/>
            <person name="Aerts A."/>
            <person name="Ahren D."/>
            <person name="Brun A."/>
            <person name="Danchin E.G.J."/>
            <person name="Duchaussoy F."/>
            <person name="Gibon J."/>
            <person name="Kohler A."/>
            <person name="Lindquist E."/>
            <person name="Pereda V."/>
            <person name="Salamov A."/>
            <person name="Shapiro H.J."/>
            <person name="Wuyts J."/>
            <person name="Blaudez D."/>
            <person name="Buee M."/>
            <person name="Brokstein P."/>
            <person name="Canbaeck B."/>
            <person name="Cohen D."/>
            <person name="Courty P.E."/>
            <person name="Coutinho P.M."/>
            <person name="Delaruelle C."/>
            <person name="Detter J.C."/>
            <person name="Deveau A."/>
            <person name="DiFazio S."/>
            <person name="Duplessis S."/>
            <person name="Fraissinet-Tachet L."/>
            <person name="Lucic E."/>
            <person name="Frey-Klett P."/>
            <person name="Fourrey C."/>
            <person name="Feussner I."/>
            <person name="Gay G."/>
            <person name="Grimwood J."/>
            <person name="Hoegger P.J."/>
            <person name="Jain P."/>
            <person name="Kilaru S."/>
            <person name="Labbe J."/>
            <person name="Lin Y.C."/>
            <person name="Legue V."/>
            <person name="Le Tacon F."/>
            <person name="Marmeisse R."/>
            <person name="Melayah D."/>
            <person name="Montanini B."/>
            <person name="Muratet M."/>
            <person name="Nehls U."/>
            <person name="Niculita-Hirzel H."/>
            <person name="Oudot-Le Secq M.P."/>
            <person name="Peter M."/>
            <person name="Quesneville H."/>
            <person name="Rajashekar B."/>
            <person name="Reich M."/>
            <person name="Rouhier N."/>
            <person name="Schmutz J."/>
            <person name="Yin T."/>
            <person name="Chalot M."/>
            <person name="Henrissat B."/>
            <person name="Kuees U."/>
            <person name="Lucas S."/>
            <person name="Van de Peer Y."/>
            <person name="Podila G.K."/>
            <person name="Polle A."/>
            <person name="Pukkila P.J."/>
            <person name="Richardson P.M."/>
            <person name="Rouze P."/>
            <person name="Sanders I.R."/>
            <person name="Stajich J.E."/>
            <person name="Tunlid A."/>
            <person name="Tuskan G."/>
            <person name="Grigoriev I.V."/>
        </authorList>
    </citation>
    <scope>NUCLEOTIDE SEQUENCE [LARGE SCALE GENOMIC DNA]</scope>
    <source>
        <strain evidence="4">S238N-H82 / ATCC MYA-4686</strain>
    </source>
</reference>
<evidence type="ECO:0000256" key="1">
    <source>
        <dbReference type="SAM" id="MobiDB-lite"/>
    </source>
</evidence>
<keyword evidence="2" id="KW-1133">Transmembrane helix</keyword>
<gene>
    <name evidence="3" type="ORF">LACBIDRAFT_332949</name>
</gene>
<name>B0DUD5_LACBS</name>
<dbReference type="AlphaFoldDB" id="B0DUD5"/>
<protein>
    <submittedName>
        <fullName evidence="3">Predicted protein</fullName>
    </submittedName>
</protein>
<feature type="region of interest" description="Disordered" evidence="1">
    <location>
        <begin position="30"/>
        <end position="72"/>
    </location>
</feature>
<proteinExistence type="predicted"/>
<keyword evidence="2" id="KW-0472">Membrane</keyword>
<sequence length="585" mass="64544">MRWEKVLIRLTNTLGFNARETEIPALYRMSGTGAKPKGQPPPQKGKVATIRQNRTAEPEVQERGKTRATGAVDLDEDEQEIGDSEKGRSYLEEKLLLVLSGALLTLGTLATTLHQIAALPGVTLPVINAVRAVAFLLKEVELGAVAEDIRDIANAQFNEMTTDLREFTEGLRVKVMEELEKKTEVLKEKTVELAEVVEKAVQQAGNAASSPYRDALHRGLSGALMDANPRLAAKENIRQRQSLVDIPQGSSLKDCANLVLVGKFTEAMGKATAQKHKIRTALRLQNGGILVEMATDEGAAWLASKDNAAAFLRELGETEASFKKRSYNVVAYYVPLTLDPGSEKDRREIEESNNIPEGGLTKMRWIKPPARRRTDQRFAHVIATFSDADAANRAISISGEEQEGTDSLSQVSRLGPHRVGVQHQGQRGKRMRYMRGKGSLDQTSDHTSWDRECPTFRRKIEDLNARDPANDLPFFPAKESWTWSPSYPTQGRRVPPAEIQVNPIQPATQRNRYRQTQINFEYAAPGGRPYTKESRSSQRSTPAVAKSPPPPFPNPESTESPIAAPMSSNGLTPPDSTQSLTVPNV</sequence>
<accession>B0DUD5</accession>
<dbReference type="Proteomes" id="UP000001194">
    <property type="component" value="Unassembled WGS sequence"/>
</dbReference>
<organism evidence="4">
    <name type="scientific">Laccaria bicolor (strain S238N-H82 / ATCC MYA-4686)</name>
    <name type="common">Bicoloured deceiver</name>
    <name type="synonym">Laccaria laccata var. bicolor</name>
    <dbReference type="NCBI Taxonomy" id="486041"/>
    <lineage>
        <taxon>Eukaryota</taxon>
        <taxon>Fungi</taxon>
        <taxon>Dikarya</taxon>
        <taxon>Basidiomycota</taxon>
        <taxon>Agaricomycotina</taxon>
        <taxon>Agaricomycetes</taxon>
        <taxon>Agaricomycetidae</taxon>
        <taxon>Agaricales</taxon>
        <taxon>Agaricineae</taxon>
        <taxon>Hydnangiaceae</taxon>
        <taxon>Laccaria</taxon>
    </lineage>
</organism>
<evidence type="ECO:0000313" key="4">
    <source>
        <dbReference type="Proteomes" id="UP000001194"/>
    </source>
</evidence>
<dbReference type="GeneID" id="6083274"/>
<keyword evidence="2" id="KW-0812">Transmembrane</keyword>
<feature type="compositionally biased region" description="Polar residues" evidence="1">
    <location>
        <begin position="502"/>
        <end position="519"/>
    </location>
</feature>